<organism evidence="2">
    <name type="scientific">Octactis speculum</name>
    <dbReference type="NCBI Taxonomy" id="3111310"/>
    <lineage>
        <taxon>Eukaryota</taxon>
        <taxon>Sar</taxon>
        <taxon>Stramenopiles</taxon>
        <taxon>Ochrophyta</taxon>
        <taxon>Dictyochophyceae</taxon>
        <taxon>Dictyochales</taxon>
        <taxon>Dictyochaceae</taxon>
        <taxon>Octactis</taxon>
    </lineage>
</organism>
<proteinExistence type="predicted"/>
<dbReference type="EMBL" id="HBGS01046779">
    <property type="protein sequence ID" value="CAD9460289.1"/>
    <property type="molecule type" value="Transcribed_RNA"/>
</dbReference>
<feature type="region of interest" description="Disordered" evidence="1">
    <location>
        <begin position="150"/>
        <end position="207"/>
    </location>
</feature>
<reference evidence="2" key="1">
    <citation type="submission" date="2021-01" db="EMBL/GenBank/DDBJ databases">
        <authorList>
            <person name="Corre E."/>
            <person name="Pelletier E."/>
            <person name="Niang G."/>
            <person name="Scheremetjew M."/>
            <person name="Finn R."/>
            <person name="Kale V."/>
            <person name="Holt S."/>
            <person name="Cochrane G."/>
            <person name="Meng A."/>
            <person name="Brown T."/>
            <person name="Cohen L."/>
        </authorList>
    </citation>
    <scope>NUCLEOTIDE SEQUENCE</scope>
    <source>
        <strain evidence="2">CCMP1381</strain>
    </source>
</reference>
<dbReference type="AlphaFoldDB" id="A0A7S2DR55"/>
<evidence type="ECO:0000313" key="2">
    <source>
        <dbReference type="EMBL" id="CAD9460289.1"/>
    </source>
</evidence>
<sequence length="222" mass="24544">MERMDMSFTQVAGSVKVFEFFTALTYLDLSSCSGITGNVRVFHICPELAYLSLLGCKKVRCPATCPVKDGKLQYTSKERCQHLIRWLQNLEVQEKACNSPLLSTGGNRTNSDISDIVLNDDGTDMDMGEQTVDRFGEELRSDGVIELMETRSFVRAQRSPPMSPTDDDDDELKPKRPSGDSPKGAIPSRRSLFRGQGSTRTRREVTAAAAPGIKLEAELSSL</sequence>
<accession>A0A7S2DR55</accession>
<dbReference type="SUPFAM" id="SSF52047">
    <property type="entry name" value="RNI-like"/>
    <property type="match status" value="1"/>
</dbReference>
<evidence type="ECO:0000256" key="1">
    <source>
        <dbReference type="SAM" id="MobiDB-lite"/>
    </source>
</evidence>
<gene>
    <name evidence="2" type="ORF">DSPE1174_LOCUS24261</name>
</gene>
<protein>
    <submittedName>
        <fullName evidence="2">Uncharacterized protein</fullName>
    </submittedName>
</protein>
<name>A0A7S2DR55_9STRA</name>